<organism evidence="1 2">
    <name type="scientific">Ajellomyces capsulatus</name>
    <name type="common">Darling's disease fungus</name>
    <name type="synonym">Histoplasma capsulatum</name>
    <dbReference type="NCBI Taxonomy" id="5037"/>
    <lineage>
        <taxon>Eukaryota</taxon>
        <taxon>Fungi</taxon>
        <taxon>Dikarya</taxon>
        <taxon>Ascomycota</taxon>
        <taxon>Pezizomycotina</taxon>
        <taxon>Eurotiomycetes</taxon>
        <taxon>Eurotiomycetidae</taxon>
        <taxon>Onygenales</taxon>
        <taxon>Ajellomycetaceae</taxon>
        <taxon>Histoplasma</taxon>
    </lineage>
</organism>
<dbReference type="EMBL" id="CP069114">
    <property type="protein sequence ID" value="QSS64447.1"/>
    <property type="molecule type" value="Genomic_DNA"/>
</dbReference>
<evidence type="ECO:0000313" key="1">
    <source>
        <dbReference type="EMBL" id="QSS64447.1"/>
    </source>
</evidence>
<name>A0A8A1MK22_AJECA</name>
<evidence type="ECO:0000313" key="2">
    <source>
        <dbReference type="Proteomes" id="UP000663671"/>
    </source>
</evidence>
<sequence>MAEFLQRIELHLHGRLLRSMPRRLTLICLKLLHLHPRLTRNGLHLILKYHINISCRSTFSTVFLQPRALLKPILIPTHNHTTPQRPHTLMITIVCTFLLLPHKYTRPPDCSKPTWHTILLWDIMHSSHMDNLFRSCTPARVPNLLTCDTIPVVHSLFTRKPAWGHQ</sequence>
<protein>
    <submittedName>
        <fullName evidence="1">PAB1 binding protein</fullName>
    </submittedName>
</protein>
<dbReference type="VEuPathDB" id="FungiDB:I7I51_01514"/>
<dbReference type="Proteomes" id="UP000663671">
    <property type="component" value="Chromosome 1"/>
</dbReference>
<dbReference type="AlphaFoldDB" id="A0A8A1MK22"/>
<gene>
    <name evidence="1" type="primary">PBP1</name>
    <name evidence="1" type="ORF">I7I51_01514</name>
</gene>
<proteinExistence type="predicted"/>
<accession>A0A8A1MK22</accession>
<reference evidence="1" key="1">
    <citation type="submission" date="2021-01" db="EMBL/GenBank/DDBJ databases">
        <title>Chromosome-level genome assembly of a human fungal pathogen reveals clustering of transcriptionally co-regulated genes.</title>
        <authorList>
            <person name="Voorhies M."/>
            <person name="Cohen S."/>
            <person name="Shea T.P."/>
            <person name="Petrus S."/>
            <person name="Munoz J.F."/>
            <person name="Poplawski S."/>
            <person name="Goldman W.E."/>
            <person name="Michael T."/>
            <person name="Cuomo C.A."/>
            <person name="Sil A."/>
            <person name="Beyhan S."/>
        </authorList>
    </citation>
    <scope>NUCLEOTIDE SEQUENCE</scope>
    <source>
        <strain evidence="1">WU24</strain>
    </source>
</reference>